<evidence type="ECO:0000313" key="1">
    <source>
        <dbReference type="EMBL" id="ASU32247.1"/>
    </source>
</evidence>
<reference evidence="1 2" key="1">
    <citation type="submission" date="2017-08" db="EMBL/GenBank/DDBJ databases">
        <title>Complete genome sequence of Mucilaginibacter sp. strain BJC16-A31.</title>
        <authorList>
            <consortium name="Henan University of Science and Technology"/>
            <person name="You X."/>
        </authorList>
    </citation>
    <scope>NUCLEOTIDE SEQUENCE [LARGE SCALE GENOMIC DNA]</scope>
    <source>
        <strain evidence="1 2">BJC16-A31</strain>
    </source>
</reference>
<accession>A0A223NQY3</accession>
<sequence length="50" mass="5788">MGFLLLFAHIKVTLGWLILPIKFNKQLYFKLLNTGYKLLNIVKNKIAALI</sequence>
<name>A0A223NQY3_9SPHI</name>
<dbReference type="AlphaFoldDB" id="A0A223NQY3"/>
<keyword evidence="2" id="KW-1185">Reference proteome</keyword>
<proteinExistence type="predicted"/>
<protein>
    <submittedName>
        <fullName evidence="1">Uncharacterized protein</fullName>
    </submittedName>
</protein>
<dbReference type="EMBL" id="CP022743">
    <property type="protein sequence ID" value="ASU32247.1"/>
    <property type="molecule type" value="Genomic_DNA"/>
</dbReference>
<dbReference type="Proteomes" id="UP000215002">
    <property type="component" value="Chromosome"/>
</dbReference>
<gene>
    <name evidence="1" type="ORF">MuYL_0344</name>
</gene>
<organism evidence="1 2">
    <name type="scientific">Mucilaginibacter xinganensis</name>
    <dbReference type="NCBI Taxonomy" id="1234841"/>
    <lineage>
        <taxon>Bacteria</taxon>
        <taxon>Pseudomonadati</taxon>
        <taxon>Bacteroidota</taxon>
        <taxon>Sphingobacteriia</taxon>
        <taxon>Sphingobacteriales</taxon>
        <taxon>Sphingobacteriaceae</taxon>
        <taxon>Mucilaginibacter</taxon>
    </lineage>
</organism>
<evidence type="ECO:0000313" key="2">
    <source>
        <dbReference type="Proteomes" id="UP000215002"/>
    </source>
</evidence>
<dbReference type="KEGG" id="muc:MuYL_0344"/>